<dbReference type="AlphaFoldDB" id="A0A9P0F4C8"/>
<gene>
    <name evidence="1" type="ORF">BEMITA_LOCUS6572</name>
</gene>
<dbReference type="Proteomes" id="UP001152759">
    <property type="component" value="Chromosome 3"/>
</dbReference>
<accession>A0A9P0F4C8</accession>
<sequence>MEVDCSICDGSLKEGATVTVTSGLPTLIQASYARNDNFHEKWAGKPSLVLHVQCRKSYTRKTSIKADEKMREVASTSGTSTTLLPSASAFCRTSRCLFCGKNLNTKSKPSQDNKQTCLLADPNKVGSILSVAYSRKDSWGATVIARINAIGDLITAKVRYHTECNASFYRVQKFQTRGRLKSECMTEWIKDIIKYLESADECQHSIPDLIAKFPLSVEMTDKYAMTSLKAALKNKFGQRIIFPQNTKIVCLVHSLENHFPKKWAAEINESEAEGKLRIIKAAAKIIRSDIQSLTYDS</sequence>
<protein>
    <submittedName>
        <fullName evidence="1">Uncharacterized protein</fullName>
    </submittedName>
</protein>
<keyword evidence="2" id="KW-1185">Reference proteome</keyword>
<evidence type="ECO:0000313" key="1">
    <source>
        <dbReference type="EMBL" id="CAH0387569.1"/>
    </source>
</evidence>
<evidence type="ECO:0000313" key="2">
    <source>
        <dbReference type="Proteomes" id="UP001152759"/>
    </source>
</evidence>
<organism evidence="1 2">
    <name type="scientific">Bemisia tabaci</name>
    <name type="common">Sweetpotato whitefly</name>
    <name type="synonym">Aleurodes tabaci</name>
    <dbReference type="NCBI Taxonomy" id="7038"/>
    <lineage>
        <taxon>Eukaryota</taxon>
        <taxon>Metazoa</taxon>
        <taxon>Ecdysozoa</taxon>
        <taxon>Arthropoda</taxon>
        <taxon>Hexapoda</taxon>
        <taxon>Insecta</taxon>
        <taxon>Pterygota</taxon>
        <taxon>Neoptera</taxon>
        <taxon>Paraneoptera</taxon>
        <taxon>Hemiptera</taxon>
        <taxon>Sternorrhyncha</taxon>
        <taxon>Aleyrodoidea</taxon>
        <taxon>Aleyrodidae</taxon>
        <taxon>Aleyrodinae</taxon>
        <taxon>Bemisia</taxon>
    </lineage>
</organism>
<proteinExistence type="predicted"/>
<name>A0A9P0F4C8_BEMTA</name>
<reference evidence="1" key="1">
    <citation type="submission" date="2021-12" db="EMBL/GenBank/DDBJ databases">
        <authorList>
            <person name="King R."/>
        </authorList>
    </citation>
    <scope>NUCLEOTIDE SEQUENCE</scope>
</reference>
<dbReference type="EMBL" id="OU963864">
    <property type="protein sequence ID" value="CAH0387569.1"/>
    <property type="molecule type" value="Genomic_DNA"/>
</dbReference>